<gene>
    <name evidence="2" type="ORF">JTE90_001978</name>
</gene>
<accession>A0AAV6TYS4</accession>
<proteinExistence type="predicted"/>
<sequence length="77" mass="8456">MLAPSYRLGSPVHAQTGTEEQSPKTMGQTPGQRSQKITNEEGIAGRFGLLLLKQTIIENLEESTLTLSKGMEKQRRG</sequence>
<keyword evidence="3" id="KW-1185">Reference proteome</keyword>
<dbReference type="EMBL" id="JAFNEN010000848">
    <property type="protein sequence ID" value="KAG8176839.1"/>
    <property type="molecule type" value="Genomic_DNA"/>
</dbReference>
<name>A0AAV6TYS4_9ARAC</name>
<dbReference type="Proteomes" id="UP000827092">
    <property type="component" value="Unassembled WGS sequence"/>
</dbReference>
<evidence type="ECO:0000313" key="2">
    <source>
        <dbReference type="EMBL" id="KAG8176839.1"/>
    </source>
</evidence>
<evidence type="ECO:0000313" key="3">
    <source>
        <dbReference type="Proteomes" id="UP000827092"/>
    </source>
</evidence>
<organism evidence="2 3">
    <name type="scientific">Oedothorax gibbosus</name>
    <dbReference type="NCBI Taxonomy" id="931172"/>
    <lineage>
        <taxon>Eukaryota</taxon>
        <taxon>Metazoa</taxon>
        <taxon>Ecdysozoa</taxon>
        <taxon>Arthropoda</taxon>
        <taxon>Chelicerata</taxon>
        <taxon>Arachnida</taxon>
        <taxon>Araneae</taxon>
        <taxon>Araneomorphae</taxon>
        <taxon>Entelegynae</taxon>
        <taxon>Araneoidea</taxon>
        <taxon>Linyphiidae</taxon>
        <taxon>Erigoninae</taxon>
        <taxon>Oedothorax</taxon>
    </lineage>
</organism>
<feature type="compositionally biased region" description="Polar residues" evidence="1">
    <location>
        <begin position="13"/>
        <end position="37"/>
    </location>
</feature>
<reference evidence="2 3" key="1">
    <citation type="journal article" date="2022" name="Nat. Ecol. Evol.">
        <title>A masculinizing supergene underlies an exaggerated male reproductive morph in a spider.</title>
        <authorList>
            <person name="Hendrickx F."/>
            <person name="De Corte Z."/>
            <person name="Sonet G."/>
            <person name="Van Belleghem S.M."/>
            <person name="Kostlbacher S."/>
            <person name="Vangestel C."/>
        </authorList>
    </citation>
    <scope>NUCLEOTIDE SEQUENCE [LARGE SCALE GENOMIC DNA]</scope>
    <source>
        <strain evidence="2">W744_W776</strain>
    </source>
</reference>
<evidence type="ECO:0000256" key="1">
    <source>
        <dbReference type="SAM" id="MobiDB-lite"/>
    </source>
</evidence>
<protein>
    <submittedName>
        <fullName evidence="2">Uncharacterized protein</fullName>
    </submittedName>
</protein>
<dbReference type="AlphaFoldDB" id="A0AAV6TYS4"/>
<comment type="caution">
    <text evidence="2">The sequence shown here is derived from an EMBL/GenBank/DDBJ whole genome shotgun (WGS) entry which is preliminary data.</text>
</comment>
<feature type="region of interest" description="Disordered" evidence="1">
    <location>
        <begin position="1"/>
        <end position="39"/>
    </location>
</feature>